<evidence type="ECO:0000256" key="1">
    <source>
        <dbReference type="SAM" id="Phobius"/>
    </source>
</evidence>
<protein>
    <submittedName>
        <fullName evidence="2">Uncharacterized protein</fullName>
    </submittedName>
</protein>
<evidence type="ECO:0000313" key="2">
    <source>
        <dbReference type="EMBL" id="GAA1915448.1"/>
    </source>
</evidence>
<evidence type="ECO:0000313" key="3">
    <source>
        <dbReference type="Proteomes" id="UP001501343"/>
    </source>
</evidence>
<reference evidence="2 3" key="1">
    <citation type="journal article" date="2019" name="Int. J. Syst. Evol. Microbiol.">
        <title>The Global Catalogue of Microorganisms (GCM) 10K type strain sequencing project: providing services to taxonomists for standard genome sequencing and annotation.</title>
        <authorList>
            <consortium name="The Broad Institute Genomics Platform"/>
            <consortium name="The Broad Institute Genome Sequencing Center for Infectious Disease"/>
            <person name="Wu L."/>
            <person name="Ma J."/>
        </authorList>
    </citation>
    <scope>NUCLEOTIDE SEQUENCE [LARGE SCALE GENOMIC DNA]</scope>
    <source>
        <strain evidence="2 3">JCM 14900</strain>
    </source>
</reference>
<keyword evidence="1" id="KW-0812">Transmembrane</keyword>
<organism evidence="2 3">
    <name type="scientific">Microbacterium aoyamense</name>
    <dbReference type="NCBI Taxonomy" id="344166"/>
    <lineage>
        <taxon>Bacteria</taxon>
        <taxon>Bacillati</taxon>
        <taxon>Actinomycetota</taxon>
        <taxon>Actinomycetes</taxon>
        <taxon>Micrococcales</taxon>
        <taxon>Microbacteriaceae</taxon>
        <taxon>Microbacterium</taxon>
    </lineage>
</organism>
<proteinExistence type="predicted"/>
<dbReference type="RefSeq" id="WP_248145045.1">
    <property type="nucleotide sequence ID" value="NZ_BAAAOF010000002.1"/>
</dbReference>
<keyword evidence="1" id="KW-1133">Transmembrane helix</keyword>
<feature type="transmembrane region" description="Helical" evidence="1">
    <location>
        <begin position="6"/>
        <end position="25"/>
    </location>
</feature>
<sequence>MDLWSYIIATVILGALGLVVLYFVIKMAVRNALIDDRLFQAKVEKMRERR</sequence>
<name>A0ABN2P8U6_9MICO</name>
<dbReference type="Proteomes" id="UP001501343">
    <property type="component" value="Unassembled WGS sequence"/>
</dbReference>
<dbReference type="EMBL" id="BAAAOF010000002">
    <property type="protein sequence ID" value="GAA1915448.1"/>
    <property type="molecule type" value="Genomic_DNA"/>
</dbReference>
<keyword evidence="1" id="KW-0472">Membrane</keyword>
<accession>A0ABN2P8U6</accession>
<gene>
    <name evidence="2" type="ORF">GCM10009775_04910</name>
</gene>
<comment type="caution">
    <text evidence="2">The sequence shown here is derived from an EMBL/GenBank/DDBJ whole genome shotgun (WGS) entry which is preliminary data.</text>
</comment>
<keyword evidence="3" id="KW-1185">Reference proteome</keyword>